<dbReference type="PANTHER" id="PTHR43792:SF1">
    <property type="entry name" value="N-ACETYLTRANSFERASE DOMAIN-CONTAINING PROTEIN"/>
    <property type="match status" value="1"/>
</dbReference>
<dbReference type="SUPFAM" id="SSF55729">
    <property type="entry name" value="Acyl-CoA N-acyltransferases (Nat)"/>
    <property type="match status" value="1"/>
</dbReference>
<evidence type="ECO:0000313" key="2">
    <source>
        <dbReference type="EMBL" id="MBB6519825.1"/>
    </source>
</evidence>
<gene>
    <name evidence="2" type="ORF">HNR48_000103</name>
</gene>
<keyword evidence="2" id="KW-0808">Transferase</keyword>
<feature type="domain" description="N-acetyltransferase" evidence="1">
    <location>
        <begin position="10"/>
        <end position="167"/>
    </location>
</feature>
<evidence type="ECO:0000259" key="1">
    <source>
        <dbReference type="PROSITE" id="PS51186"/>
    </source>
</evidence>
<keyword evidence="3" id="KW-1185">Reference proteome</keyword>
<dbReference type="PROSITE" id="PS51186">
    <property type="entry name" value="GNAT"/>
    <property type="match status" value="1"/>
</dbReference>
<dbReference type="InterPro" id="IPR051531">
    <property type="entry name" value="N-acetyltransferase"/>
</dbReference>
<organism evidence="2 3">
    <name type="scientific">Pseudoteredinibacter isoporae</name>
    <dbReference type="NCBI Taxonomy" id="570281"/>
    <lineage>
        <taxon>Bacteria</taxon>
        <taxon>Pseudomonadati</taxon>
        <taxon>Pseudomonadota</taxon>
        <taxon>Gammaproteobacteria</taxon>
        <taxon>Cellvibrionales</taxon>
        <taxon>Cellvibrionaceae</taxon>
        <taxon>Pseudoteredinibacter</taxon>
    </lineage>
</organism>
<dbReference type="Gene3D" id="3.40.630.30">
    <property type="match status" value="1"/>
</dbReference>
<dbReference type="PANTHER" id="PTHR43792">
    <property type="entry name" value="GNAT FAMILY, PUTATIVE (AFU_ORTHOLOGUE AFUA_3G00765)-RELATED-RELATED"/>
    <property type="match status" value="1"/>
</dbReference>
<dbReference type="InterPro" id="IPR016181">
    <property type="entry name" value="Acyl_CoA_acyltransferase"/>
</dbReference>
<sequence length="167" mass="19115">MVPTVETERLNLIPPSVESFPVYEAFYTDAEASKMYGGPIGREQVWARLKADLGSWYLMGFGVWVVQEKATGELIGSCGFWKGKDWPRELTWWLLPEARRKGFAQEASIAAIQYAFEALAWDVVETYMNDENAAARTLVERLGGQKVRRLEFPDGLHRDIYQFTRLS</sequence>
<dbReference type="Pfam" id="PF13302">
    <property type="entry name" value="Acetyltransf_3"/>
    <property type="match status" value="1"/>
</dbReference>
<dbReference type="EMBL" id="JACHHT010000001">
    <property type="protein sequence ID" value="MBB6519825.1"/>
    <property type="molecule type" value="Genomic_DNA"/>
</dbReference>
<dbReference type="AlphaFoldDB" id="A0A7X0MUB1"/>
<dbReference type="RefSeq" id="WP_166853053.1">
    <property type="nucleotide sequence ID" value="NZ_JAAONY010000001.1"/>
</dbReference>
<dbReference type="InParanoid" id="A0A7X0MUB1"/>
<dbReference type="GO" id="GO:0016747">
    <property type="term" value="F:acyltransferase activity, transferring groups other than amino-acyl groups"/>
    <property type="evidence" value="ECO:0007669"/>
    <property type="project" value="InterPro"/>
</dbReference>
<protein>
    <submittedName>
        <fullName evidence="2">RimJ/RimL family protein N-acetyltransferase</fullName>
    </submittedName>
</protein>
<reference evidence="2 3" key="1">
    <citation type="submission" date="2020-08" db="EMBL/GenBank/DDBJ databases">
        <title>Genomic Encyclopedia of Type Strains, Phase IV (KMG-IV): sequencing the most valuable type-strain genomes for metagenomic binning, comparative biology and taxonomic classification.</title>
        <authorList>
            <person name="Goeker M."/>
        </authorList>
    </citation>
    <scope>NUCLEOTIDE SEQUENCE [LARGE SCALE GENOMIC DNA]</scope>
    <source>
        <strain evidence="2 3">DSM 22368</strain>
    </source>
</reference>
<dbReference type="Proteomes" id="UP000528457">
    <property type="component" value="Unassembled WGS sequence"/>
</dbReference>
<dbReference type="InterPro" id="IPR000182">
    <property type="entry name" value="GNAT_dom"/>
</dbReference>
<name>A0A7X0MUB1_9GAMM</name>
<comment type="caution">
    <text evidence="2">The sequence shown here is derived from an EMBL/GenBank/DDBJ whole genome shotgun (WGS) entry which is preliminary data.</text>
</comment>
<evidence type="ECO:0000313" key="3">
    <source>
        <dbReference type="Proteomes" id="UP000528457"/>
    </source>
</evidence>
<proteinExistence type="predicted"/>
<accession>A0A7X0MUB1</accession>